<dbReference type="SMART" id="SM00271">
    <property type="entry name" value="DnaJ"/>
    <property type="match status" value="1"/>
</dbReference>
<dbReference type="Pfam" id="PF23551">
    <property type="entry name" value="Zn_ribbon_20"/>
    <property type="match status" value="1"/>
</dbReference>
<dbReference type="PANTHER" id="PTHR47374">
    <property type="entry name" value="ENDOSOME ANTIGEN-LIKE PROTEIN, PUTATIVE (DUF3444)-RELATED"/>
    <property type="match status" value="1"/>
</dbReference>
<dbReference type="OrthoDB" id="10250354at2759"/>
<dbReference type="EMBL" id="CP097503">
    <property type="protein sequence ID" value="URD78857.1"/>
    <property type="molecule type" value="Genomic_DNA"/>
</dbReference>
<dbReference type="Pfam" id="PF00226">
    <property type="entry name" value="DnaJ"/>
    <property type="match status" value="1"/>
</dbReference>
<organism evidence="3 4">
    <name type="scientific">Musa troglodytarum</name>
    <name type="common">fe'i banana</name>
    <dbReference type="NCBI Taxonomy" id="320322"/>
    <lineage>
        <taxon>Eukaryota</taxon>
        <taxon>Viridiplantae</taxon>
        <taxon>Streptophyta</taxon>
        <taxon>Embryophyta</taxon>
        <taxon>Tracheophyta</taxon>
        <taxon>Spermatophyta</taxon>
        <taxon>Magnoliopsida</taxon>
        <taxon>Liliopsida</taxon>
        <taxon>Zingiberales</taxon>
        <taxon>Musaceae</taxon>
        <taxon>Musa</taxon>
    </lineage>
</organism>
<keyword evidence="4" id="KW-1185">Reference proteome</keyword>
<feature type="region of interest" description="Disordered" evidence="1">
    <location>
        <begin position="730"/>
        <end position="749"/>
    </location>
</feature>
<accession>A0A9E7JFI7</accession>
<dbReference type="SUPFAM" id="SSF46565">
    <property type="entry name" value="Chaperone J-domain"/>
    <property type="match status" value="1"/>
</dbReference>
<dbReference type="Pfam" id="PF11926">
    <property type="entry name" value="DUF3444"/>
    <property type="match status" value="2"/>
</dbReference>
<evidence type="ECO:0000256" key="1">
    <source>
        <dbReference type="SAM" id="MobiDB-lite"/>
    </source>
</evidence>
<dbReference type="PRINTS" id="PR00625">
    <property type="entry name" value="JDOMAIN"/>
</dbReference>
<name>A0A9E7JFI7_9LILI</name>
<dbReference type="Gene3D" id="1.10.287.110">
    <property type="entry name" value="DnaJ domain"/>
    <property type="match status" value="1"/>
</dbReference>
<protein>
    <recommendedName>
        <fullName evidence="2">J domain-containing protein</fullName>
    </recommendedName>
</protein>
<feature type="compositionally biased region" description="Basic and acidic residues" evidence="1">
    <location>
        <begin position="381"/>
        <end position="397"/>
    </location>
</feature>
<dbReference type="InterPro" id="IPR036869">
    <property type="entry name" value="J_dom_sf"/>
</dbReference>
<dbReference type="InterPro" id="IPR001623">
    <property type="entry name" value="DnaJ_domain"/>
</dbReference>
<gene>
    <name evidence="3" type="ORF">MUK42_18638</name>
</gene>
<proteinExistence type="predicted"/>
<dbReference type="CDD" id="cd06257">
    <property type="entry name" value="DnaJ"/>
    <property type="match status" value="1"/>
</dbReference>
<evidence type="ECO:0000259" key="2">
    <source>
        <dbReference type="PROSITE" id="PS50076"/>
    </source>
</evidence>
<dbReference type="InterPro" id="IPR056988">
    <property type="entry name" value="Zn_ribbon_pln"/>
</dbReference>
<dbReference type="InterPro" id="IPR024593">
    <property type="entry name" value="DUF3444"/>
</dbReference>
<evidence type="ECO:0000313" key="4">
    <source>
        <dbReference type="Proteomes" id="UP001055439"/>
    </source>
</evidence>
<dbReference type="PROSITE" id="PS50076">
    <property type="entry name" value="DNAJ_2"/>
    <property type="match status" value="1"/>
</dbReference>
<dbReference type="Proteomes" id="UP001055439">
    <property type="component" value="Chromosome 10"/>
</dbReference>
<feature type="domain" description="J" evidence="2">
    <location>
        <begin position="66"/>
        <end position="130"/>
    </location>
</feature>
<sequence>MDCNKEEAIRAKHLAEKKMQNKDFMGAEKIALKAQQLFPDIENISQMLTVCDVHCSAGARVNGEMDWYKILQVESTADDLSIKKQYRKLALLLHPDKNKFPGTEAAFKLIGEAHMVLSDQEKRRLYDFKRNANIKSAPAMKPFQYSRMNPHTQNNLRTVNSSGFNQPSPFSSTQTFWTICPVCRMRYQYYRSILNRALRCQNCLNTFVAYDLNAKVVPSTGNPWNSHKNLEKKIPVEQANNINKQSQFRNTSSDMRFQEDACGRSVFNQDCVGETLNMGKNIHVDAKVGAANAVNVTEIDKGQQAAKPKTTNASKKRRRKVVEFSDADSSDSEDTKNVDDGPPVKQNASTSGPRRSSRQKQYVSYNEDGNGDNSFVAPSKRCKDESSCKAGKFEEPSCRTSGEGVNLEDDGTGVAETRLNNEGYIMYENKLPNGNEQAYESQHGTSEHQKFRHGAESIVGSIPKAFPPMGCFVYPDPEFGNFDKLRDASQFAVDQIWAVYDDQDGMPRFYARIRKVCTPGFMLRFTWLEHDPVNETELAWSDAELPVACGNFRLGKSESTKDCLTFSHVVSWTKGEKRNSYVIYPRKGEVWALFKGWNIQWSTDADKHRFHEYEVVEVLSDFASGTGISVIPLVRIEQSVSLFMLATGKGMTPFVIPPHEILRFSHNVPSYRLSGTEREGIPEGSLELDCASLPSNFRQMFPSVNLDNETTRVGKLGGSSSSSLNATIDKEEPVTSIMQEREKRTSQDMLSNGINQVDDMEQNHISEGQGMKTWKHVQNEAKTPKVEISERGDSDAEKFNDNDDDDSSSVPSLSPDIYHYPDPEFYNFEQHKTIETVQCGHIWAFYSDVDTYPKYYGLVKRTEPEPKGLRVHVTWLEACPVLDEEWRWSREGFPIGCGTFKVVPQSSIIKETTTFSHLVQAEQTGKKNHFLILPSIGEIWAVYKNWSVGWGLPELENCEYDVVEICDRSGSSMKVKPLTKVNGYTSVFKPEENTNAAMALEIPANEYIRFSHQIPAFRLADENGGKLRGYWELDPASVPDVLLKS</sequence>
<evidence type="ECO:0000313" key="3">
    <source>
        <dbReference type="EMBL" id="URD78857.1"/>
    </source>
</evidence>
<feature type="compositionally biased region" description="Polar residues" evidence="1">
    <location>
        <begin position="346"/>
        <end position="364"/>
    </location>
</feature>
<feature type="compositionally biased region" description="Basic and acidic residues" evidence="1">
    <location>
        <begin position="777"/>
        <end position="801"/>
    </location>
</feature>
<dbReference type="PANTHER" id="PTHR47374:SF6">
    <property type="entry name" value="ENDOSOME ANTIGEN-LIKE PROTEIN, PUTATIVE (DUF3444)-RELATED"/>
    <property type="match status" value="1"/>
</dbReference>
<feature type="region of interest" description="Disordered" evidence="1">
    <location>
        <begin position="301"/>
        <end position="411"/>
    </location>
</feature>
<reference evidence="3" key="1">
    <citation type="submission" date="2022-05" db="EMBL/GenBank/DDBJ databases">
        <title>The Musa troglodytarum L. genome provides insights into the mechanism of non-climacteric behaviour and enrichment of carotenoids.</title>
        <authorList>
            <person name="Wang J."/>
        </authorList>
    </citation>
    <scope>NUCLEOTIDE SEQUENCE</scope>
    <source>
        <tissue evidence="3">Leaf</tissue>
    </source>
</reference>
<dbReference type="AlphaFoldDB" id="A0A9E7JFI7"/>
<feature type="region of interest" description="Disordered" evidence="1">
    <location>
        <begin position="771"/>
        <end position="814"/>
    </location>
</feature>
<feature type="compositionally biased region" description="Basic and acidic residues" evidence="1">
    <location>
        <begin position="730"/>
        <end position="746"/>
    </location>
</feature>
<dbReference type="GO" id="GO:0005783">
    <property type="term" value="C:endoplasmic reticulum"/>
    <property type="evidence" value="ECO:0007669"/>
    <property type="project" value="UniProtKB-ARBA"/>
</dbReference>